<dbReference type="Proteomes" id="UP000237284">
    <property type="component" value="Chromosome"/>
</dbReference>
<organism evidence="5">
    <name type="scientific">Pectobacterium versatile</name>
    <dbReference type="NCBI Taxonomy" id="2488639"/>
    <lineage>
        <taxon>Bacteria</taxon>
        <taxon>Pseudomonadati</taxon>
        <taxon>Pseudomonadota</taxon>
        <taxon>Gammaproteobacteria</taxon>
        <taxon>Enterobacterales</taxon>
        <taxon>Pectobacteriaceae</taxon>
        <taxon>Pectobacterium</taxon>
    </lineage>
</organism>
<dbReference type="InterPro" id="IPR018060">
    <property type="entry name" value="HTH_AraC"/>
</dbReference>
<evidence type="ECO:0000313" key="7">
    <source>
        <dbReference type="Proteomes" id="UP000237284"/>
    </source>
</evidence>
<evidence type="ECO:0000256" key="2">
    <source>
        <dbReference type="ARBA" id="ARBA00023125"/>
    </source>
</evidence>
<keyword evidence="1" id="KW-0805">Transcription regulation</keyword>
<evidence type="ECO:0000259" key="4">
    <source>
        <dbReference type="PROSITE" id="PS01124"/>
    </source>
</evidence>
<dbReference type="RefSeq" id="WP_103860420.1">
    <property type="nucleotide sequence ID" value="NZ_CAKLHZ010000002.1"/>
</dbReference>
<dbReference type="Pfam" id="PF12625">
    <property type="entry name" value="Arabinose_bd"/>
    <property type="match status" value="1"/>
</dbReference>
<dbReference type="PANTHER" id="PTHR47894:SF1">
    <property type="entry name" value="HTH-TYPE TRANSCRIPTIONAL REGULATOR VQSM"/>
    <property type="match status" value="1"/>
</dbReference>
<evidence type="ECO:0000256" key="3">
    <source>
        <dbReference type="ARBA" id="ARBA00023163"/>
    </source>
</evidence>
<dbReference type="GO" id="GO:0000976">
    <property type="term" value="F:transcription cis-regulatory region binding"/>
    <property type="evidence" value="ECO:0007669"/>
    <property type="project" value="TreeGrafter"/>
</dbReference>
<reference evidence="6 7" key="2">
    <citation type="submission" date="2020-11" db="EMBL/GenBank/DDBJ databases">
        <title>Complete genome sequence of Pectobacterium versatile F131.</title>
        <authorList>
            <person name="Shirshikov F.V."/>
            <person name="Miroshnikov K."/>
            <person name="Toshakov S.V."/>
            <person name="Kabanova A.P."/>
            <person name="Barannik A.P."/>
            <person name="Shneider M."/>
            <person name="Ignatov A.N."/>
            <person name="Miroshnikov K.A."/>
            <person name="Mikhailova Y.V."/>
            <person name="Shelenkov A."/>
            <person name="Yanushevich Y.G."/>
            <person name="Evseev P.V."/>
        </authorList>
    </citation>
    <scope>NUCLEOTIDE SEQUENCE [LARGE SCALE GENOMIC DNA]</scope>
    <source>
        <strain evidence="6 7">F131</strain>
    </source>
</reference>
<evidence type="ECO:0000256" key="1">
    <source>
        <dbReference type="ARBA" id="ARBA00023015"/>
    </source>
</evidence>
<feature type="domain" description="HTH araC/xylS-type" evidence="4">
    <location>
        <begin position="234"/>
        <end position="332"/>
    </location>
</feature>
<evidence type="ECO:0000313" key="6">
    <source>
        <dbReference type="EMBL" id="QPK14246.1"/>
    </source>
</evidence>
<dbReference type="SUPFAM" id="SSF46689">
    <property type="entry name" value="Homeodomain-like"/>
    <property type="match status" value="1"/>
</dbReference>
<name>A0A855MIP5_9GAMM</name>
<dbReference type="AlphaFoldDB" id="A0A855MIP5"/>
<accession>A0A855MIP5</accession>
<dbReference type="GO" id="GO:0005829">
    <property type="term" value="C:cytosol"/>
    <property type="evidence" value="ECO:0007669"/>
    <property type="project" value="TreeGrafter"/>
</dbReference>
<keyword evidence="3" id="KW-0804">Transcription</keyword>
<dbReference type="Pfam" id="PF12833">
    <property type="entry name" value="HTH_18"/>
    <property type="match status" value="1"/>
</dbReference>
<dbReference type="PROSITE" id="PS01124">
    <property type="entry name" value="HTH_ARAC_FAMILY_2"/>
    <property type="match status" value="1"/>
</dbReference>
<dbReference type="SMART" id="SM00342">
    <property type="entry name" value="HTH_ARAC"/>
    <property type="match status" value="1"/>
</dbReference>
<gene>
    <name evidence="5" type="ORF">F131LOC_00639</name>
    <name evidence="6" type="ORF">F131LOC_012605</name>
</gene>
<protein>
    <submittedName>
        <fullName evidence="5 6">AraC family transcriptional regulator</fullName>
    </submittedName>
</protein>
<reference evidence="5" key="1">
    <citation type="submission" date="2017-12" db="EMBL/GenBank/DDBJ databases">
        <title>First report on the novel genomospecies/subspecies of Pectobacterium carotovorum in Russia.</title>
        <authorList>
            <person name="Shirshikov F.V."/>
            <person name="Miroshnikov K."/>
            <person name="Toshakov S.V."/>
            <person name="Kabanova A.P."/>
            <person name="Barannik A.P."/>
            <person name="Shneider M."/>
            <person name="Ignatov A.N."/>
            <person name="Miroshnikov K.A."/>
        </authorList>
    </citation>
    <scope>NUCLEOTIDE SEQUENCE [LARGE SCALE GENOMIC DNA]</scope>
    <source>
        <strain evidence="5">F131</strain>
    </source>
</reference>
<dbReference type="InterPro" id="IPR032687">
    <property type="entry name" value="AraC-type_N"/>
</dbReference>
<dbReference type="GeneID" id="93390692"/>
<dbReference type="Gene3D" id="1.10.10.60">
    <property type="entry name" value="Homeodomain-like"/>
    <property type="match status" value="1"/>
</dbReference>
<dbReference type="EMBL" id="PDVW01000002">
    <property type="protein sequence ID" value="POY51762.1"/>
    <property type="molecule type" value="Genomic_DNA"/>
</dbReference>
<dbReference type="InterPro" id="IPR009057">
    <property type="entry name" value="Homeodomain-like_sf"/>
</dbReference>
<proteinExistence type="predicted"/>
<sequence>MTRSEIFFLNAGWKILFKDLGVRPVNVMRRAGLPDDLLSRSAVGLSTAEYFRFWQGLEDEVGSPLFPLDIVKKVSADFFDPPLFAALCSTSLMQAAQRLAKYKQLMAPMSLDIWVDQEGDMTLVPSWLYAQSEVPLSLQIAELAFFIRLAELGTRESVKARSVVLPVLPAQPYSRHYTHFFGCDILHGPQPLITFSSTDSLRPFLTASDGMWKIFEPELRRRLSELDEKASIAERVRALLLELLPSNTAGVDVVASRLAMSRRTLQRRLEEEGESFRSLLNSTREKLARHYLESTSMPAGEIAFLLGFDDPNSFYRAFHEWTGQTPDSIRNTTRLH</sequence>
<keyword evidence="2" id="KW-0238">DNA-binding</keyword>
<dbReference type="GO" id="GO:0003700">
    <property type="term" value="F:DNA-binding transcription factor activity"/>
    <property type="evidence" value="ECO:0007669"/>
    <property type="project" value="InterPro"/>
</dbReference>
<evidence type="ECO:0000313" key="5">
    <source>
        <dbReference type="EMBL" id="POY51762.1"/>
    </source>
</evidence>
<dbReference type="EMBL" id="CP065030">
    <property type="protein sequence ID" value="QPK14246.1"/>
    <property type="molecule type" value="Genomic_DNA"/>
</dbReference>
<dbReference type="PANTHER" id="PTHR47894">
    <property type="entry name" value="HTH-TYPE TRANSCRIPTIONAL REGULATOR GADX"/>
    <property type="match status" value="1"/>
</dbReference>